<proteinExistence type="predicted"/>
<comment type="caution">
    <text evidence="2">The sequence shown here is derived from an EMBL/GenBank/DDBJ whole genome shotgun (WGS) entry which is preliminary data.</text>
</comment>
<dbReference type="AlphaFoldDB" id="A0A7K4MPE4"/>
<sequence length="184" mass="21369">MPLWGFGLPDCEDINKNIEKRVYEKSKQEETRKASNEGGWHSDGSMQDDPVMEPIIKFIEWGVKELSVESKMEYKDYQIFLWSNLNCPGDYNTTHDHPDCHMSGVYYVKLPKGDCGKLRIYNPMYSYNYNSDGYNPPYKQPRVEINGKEGALLIFRAPLLHDVTRNNTKEDRISLSFNIRFIGG</sequence>
<dbReference type="Proteomes" id="UP000523105">
    <property type="component" value="Unassembled WGS sequence"/>
</dbReference>
<accession>A0A7K4MPE4</accession>
<dbReference type="Pfam" id="PF13759">
    <property type="entry name" value="2OG-FeII_Oxy_5"/>
    <property type="match status" value="1"/>
</dbReference>
<dbReference type="EMBL" id="JACASV010000025">
    <property type="protein sequence ID" value="NWJ43435.1"/>
    <property type="molecule type" value="Genomic_DNA"/>
</dbReference>
<evidence type="ECO:0000313" key="3">
    <source>
        <dbReference type="Proteomes" id="UP000523105"/>
    </source>
</evidence>
<evidence type="ECO:0000313" key="2">
    <source>
        <dbReference type="EMBL" id="NWJ43435.1"/>
    </source>
</evidence>
<gene>
    <name evidence="2" type="ORF">HX837_04410</name>
</gene>
<name>A0A7K4MPE4_9ARCH</name>
<evidence type="ECO:0000256" key="1">
    <source>
        <dbReference type="SAM" id="MobiDB-lite"/>
    </source>
</evidence>
<feature type="compositionally biased region" description="Basic and acidic residues" evidence="1">
    <location>
        <begin position="24"/>
        <end position="35"/>
    </location>
</feature>
<protein>
    <recommendedName>
        <fullName evidence="4">2OG-Fe(II) oxygenase</fullName>
    </recommendedName>
</protein>
<feature type="region of interest" description="Disordered" evidence="1">
    <location>
        <begin position="24"/>
        <end position="48"/>
    </location>
</feature>
<reference evidence="2 3" key="1">
    <citation type="journal article" date="2019" name="Environ. Microbiol.">
        <title>Genomics insights into ecotype formation of ammonia-oxidizing archaea in the deep ocean.</title>
        <authorList>
            <person name="Wang Y."/>
            <person name="Huang J.M."/>
            <person name="Cui G.J."/>
            <person name="Nunoura T."/>
            <person name="Takaki Y."/>
            <person name="Li W.L."/>
            <person name="Li J."/>
            <person name="Gao Z.M."/>
            <person name="Takai K."/>
            <person name="Zhang A.Q."/>
            <person name="Stepanauskas R."/>
        </authorList>
    </citation>
    <scope>NUCLEOTIDE SEQUENCE [LARGE SCALE GENOMIC DNA]</scope>
    <source>
        <strain evidence="2 3">L15b</strain>
    </source>
</reference>
<dbReference type="NCBIfam" id="TIGR02466">
    <property type="entry name" value="TIGR02466 family protein"/>
    <property type="match status" value="1"/>
</dbReference>
<organism evidence="2 3">
    <name type="scientific">Marine Group I thaumarchaeote</name>
    <dbReference type="NCBI Taxonomy" id="2511932"/>
    <lineage>
        <taxon>Archaea</taxon>
        <taxon>Nitrososphaerota</taxon>
        <taxon>Marine Group I</taxon>
    </lineage>
</organism>
<dbReference type="Gene3D" id="2.60.120.620">
    <property type="entry name" value="q2cbj1_9rhob like domain"/>
    <property type="match status" value="1"/>
</dbReference>
<evidence type="ECO:0008006" key="4">
    <source>
        <dbReference type="Google" id="ProtNLM"/>
    </source>
</evidence>
<dbReference type="InterPro" id="IPR012668">
    <property type="entry name" value="CHP02466"/>
</dbReference>